<dbReference type="GO" id="GO:0005737">
    <property type="term" value="C:cytoplasm"/>
    <property type="evidence" value="ECO:0007669"/>
    <property type="project" value="TreeGrafter"/>
</dbReference>
<dbReference type="SUPFAM" id="SSF56112">
    <property type="entry name" value="Protein kinase-like (PK-like)"/>
    <property type="match status" value="1"/>
</dbReference>
<evidence type="ECO:0000313" key="3">
    <source>
        <dbReference type="EMBL" id="KAF6757210.1"/>
    </source>
</evidence>
<dbReference type="GO" id="GO:0007165">
    <property type="term" value="P:signal transduction"/>
    <property type="evidence" value="ECO:0007669"/>
    <property type="project" value="TreeGrafter"/>
</dbReference>
<feature type="compositionally biased region" description="Basic residues" evidence="1">
    <location>
        <begin position="44"/>
        <end position="55"/>
    </location>
</feature>
<dbReference type="InterPro" id="IPR011009">
    <property type="entry name" value="Kinase-like_dom_sf"/>
</dbReference>
<accession>A0A8H6I1T0</accession>
<dbReference type="GO" id="GO:0005524">
    <property type="term" value="F:ATP binding"/>
    <property type="evidence" value="ECO:0007669"/>
    <property type="project" value="InterPro"/>
</dbReference>
<dbReference type="PANTHER" id="PTHR23257:SF963">
    <property type="entry name" value="AT08303P"/>
    <property type="match status" value="1"/>
</dbReference>
<comment type="caution">
    <text evidence="3">The sequence shown here is derived from an EMBL/GenBank/DDBJ whole genome shotgun (WGS) entry which is preliminary data.</text>
</comment>
<dbReference type="EMBL" id="JACGCI010000023">
    <property type="protein sequence ID" value="KAF6757210.1"/>
    <property type="molecule type" value="Genomic_DNA"/>
</dbReference>
<dbReference type="PANTHER" id="PTHR23257">
    <property type="entry name" value="SERINE-THREONINE PROTEIN KINASE"/>
    <property type="match status" value="1"/>
</dbReference>
<gene>
    <name evidence="3" type="ORF">DFP72DRAFT_1112976</name>
</gene>
<protein>
    <submittedName>
        <fullName evidence="3">Kinase-like domain-containing protein</fullName>
    </submittedName>
</protein>
<dbReference type="AlphaFoldDB" id="A0A8H6I1T0"/>
<sequence length="448" mass="50508">MTSTQFYNHPSATSSSTSVASSLDSETWCLLSGTDSSSSDSKPSRRQSRKKRNQSKRPALSQLDTVQERMLQSFCAAPSPSFHSANGVFSVDPPPKPATAPGQRGSPISPTCRRLCWDELENWARSIAADGFPATFGDAAWKLFRLLDTEILYTRRSYRQFLLYRGEIAQLLVDVLQWMLDYHPSLEGSQRRKILQALLRLAKRSKLMPTDFFLGAVQIGEVFFQTPNVDVFRGLHQGRDVCLKRYRNHNHASRDDMAARIIKESILLRNHRDPGLLPFIGILQFNEDFDKTYLVSPFFKSGTIVSYLAKHPDVDRRLLLKDIIQATVHFHGNNVHTPVSPTAASDIYALGIFAYEVFTGQSPFSDLGRGLASEWAAARIYLEVPKGRRPSKPSAGSDAYQRYGLTEEIWGMMERCWAGDPKLRPSAAELLQSPFLRNLVDKRPFAME</sequence>
<keyword evidence="3" id="KW-0808">Transferase</keyword>
<keyword evidence="4" id="KW-1185">Reference proteome</keyword>
<dbReference type="GO" id="GO:0004672">
    <property type="term" value="F:protein kinase activity"/>
    <property type="evidence" value="ECO:0007669"/>
    <property type="project" value="InterPro"/>
</dbReference>
<proteinExistence type="predicted"/>
<dbReference type="Gene3D" id="1.10.510.10">
    <property type="entry name" value="Transferase(Phosphotransferase) domain 1"/>
    <property type="match status" value="2"/>
</dbReference>
<feature type="region of interest" description="Disordered" evidence="1">
    <location>
        <begin position="31"/>
        <end position="63"/>
    </location>
</feature>
<dbReference type="Pfam" id="PF07714">
    <property type="entry name" value="PK_Tyr_Ser-Thr"/>
    <property type="match status" value="1"/>
</dbReference>
<evidence type="ECO:0000259" key="2">
    <source>
        <dbReference type="PROSITE" id="PS50011"/>
    </source>
</evidence>
<keyword evidence="3" id="KW-0418">Kinase</keyword>
<feature type="domain" description="Protein kinase" evidence="2">
    <location>
        <begin position="208"/>
        <end position="448"/>
    </location>
</feature>
<organism evidence="3 4">
    <name type="scientific">Ephemerocybe angulata</name>
    <dbReference type="NCBI Taxonomy" id="980116"/>
    <lineage>
        <taxon>Eukaryota</taxon>
        <taxon>Fungi</taxon>
        <taxon>Dikarya</taxon>
        <taxon>Basidiomycota</taxon>
        <taxon>Agaricomycotina</taxon>
        <taxon>Agaricomycetes</taxon>
        <taxon>Agaricomycetidae</taxon>
        <taxon>Agaricales</taxon>
        <taxon>Agaricineae</taxon>
        <taxon>Psathyrellaceae</taxon>
        <taxon>Ephemerocybe</taxon>
    </lineage>
</organism>
<evidence type="ECO:0000313" key="4">
    <source>
        <dbReference type="Proteomes" id="UP000521943"/>
    </source>
</evidence>
<dbReference type="PROSITE" id="PS50011">
    <property type="entry name" value="PROTEIN_KINASE_DOM"/>
    <property type="match status" value="1"/>
</dbReference>
<evidence type="ECO:0000256" key="1">
    <source>
        <dbReference type="SAM" id="MobiDB-lite"/>
    </source>
</evidence>
<dbReference type="InterPro" id="IPR000719">
    <property type="entry name" value="Prot_kinase_dom"/>
</dbReference>
<dbReference type="InterPro" id="IPR050167">
    <property type="entry name" value="Ser_Thr_protein_kinase"/>
</dbReference>
<dbReference type="OrthoDB" id="122279at2759"/>
<name>A0A8H6I1T0_9AGAR</name>
<reference evidence="3 4" key="1">
    <citation type="submission" date="2020-07" db="EMBL/GenBank/DDBJ databases">
        <title>Comparative genomics of pyrophilous fungi reveals a link between fire events and developmental genes.</title>
        <authorList>
            <consortium name="DOE Joint Genome Institute"/>
            <person name="Steindorff A.S."/>
            <person name="Carver A."/>
            <person name="Calhoun S."/>
            <person name="Stillman K."/>
            <person name="Liu H."/>
            <person name="Lipzen A."/>
            <person name="Pangilinan J."/>
            <person name="Labutti K."/>
            <person name="Bruns T.D."/>
            <person name="Grigoriev I.V."/>
        </authorList>
    </citation>
    <scope>NUCLEOTIDE SEQUENCE [LARGE SCALE GENOMIC DNA]</scope>
    <source>
        <strain evidence="3 4">CBS 144469</strain>
    </source>
</reference>
<dbReference type="Proteomes" id="UP000521943">
    <property type="component" value="Unassembled WGS sequence"/>
</dbReference>
<dbReference type="InterPro" id="IPR001245">
    <property type="entry name" value="Ser-Thr/Tyr_kinase_cat_dom"/>
</dbReference>
<feature type="region of interest" description="Disordered" evidence="1">
    <location>
        <begin position="86"/>
        <end position="107"/>
    </location>
</feature>